<evidence type="ECO:0000313" key="6">
    <source>
        <dbReference type="Proteomes" id="UP001172684"/>
    </source>
</evidence>
<keyword evidence="2" id="KW-0175">Coiled coil</keyword>
<evidence type="ECO:0000256" key="2">
    <source>
        <dbReference type="SAM" id="Coils"/>
    </source>
</evidence>
<dbReference type="Gene3D" id="1.20.5.170">
    <property type="match status" value="1"/>
</dbReference>
<evidence type="ECO:0000259" key="4">
    <source>
        <dbReference type="Pfam" id="PF08614"/>
    </source>
</evidence>
<dbReference type="Proteomes" id="UP001172684">
    <property type="component" value="Unassembled WGS sequence"/>
</dbReference>
<evidence type="ECO:0000256" key="3">
    <source>
        <dbReference type="SAM" id="MobiDB-lite"/>
    </source>
</evidence>
<dbReference type="InterPro" id="IPR045160">
    <property type="entry name" value="ATG16"/>
</dbReference>
<keyword evidence="6" id="KW-1185">Reference proteome</keyword>
<comment type="caution">
    <text evidence="5">The sequence shown here is derived from an EMBL/GenBank/DDBJ whole genome shotgun (WGS) entry which is preliminary data.</text>
</comment>
<organism evidence="5 6">
    <name type="scientific">Coniosporium apollinis</name>
    <dbReference type="NCBI Taxonomy" id="61459"/>
    <lineage>
        <taxon>Eukaryota</taxon>
        <taxon>Fungi</taxon>
        <taxon>Dikarya</taxon>
        <taxon>Ascomycota</taxon>
        <taxon>Pezizomycotina</taxon>
        <taxon>Dothideomycetes</taxon>
        <taxon>Dothideomycetes incertae sedis</taxon>
        <taxon>Coniosporium</taxon>
    </lineage>
</organism>
<dbReference type="EMBL" id="JAPDRL010000044">
    <property type="protein sequence ID" value="KAJ9663289.1"/>
    <property type="molecule type" value="Genomic_DNA"/>
</dbReference>
<evidence type="ECO:0000313" key="5">
    <source>
        <dbReference type="EMBL" id="KAJ9663289.1"/>
    </source>
</evidence>
<name>A0ABQ9NS94_9PEZI</name>
<dbReference type="CDD" id="cd22887">
    <property type="entry name" value="Atg16_CCD"/>
    <property type="match status" value="1"/>
</dbReference>
<reference evidence="5" key="1">
    <citation type="submission" date="2022-10" db="EMBL/GenBank/DDBJ databases">
        <title>Culturing micro-colonial fungi from biological soil crusts in the Mojave desert and describing Neophaeococcomyces mojavensis, and introducing the new genera and species Taxawa tesnikishii.</title>
        <authorList>
            <person name="Kurbessoian T."/>
            <person name="Stajich J.E."/>
        </authorList>
    </citation>
    <scope>NUCLEOTIDE SEQUENCE</scope>
    <source>
        <strain evidence="5">TK_1</strain>
    </source>
</reference>
<accession>A0ABQ9NS94</accession>
<dbReference type="PANTHER" id="PTHR19878">
    <property type="entry name" value="AUTOPHAGY PROTEIN 16-LIKE"/>
    <property type="match status" value="1"/>
</dbReference>
<dbReference type="PANTHER" id="PTHR19878:SF8">
    <property type="entry name" value="AUTOPHAGY-RELATED 16, ISOFORM F"/>
    <property type="match status" value="1"/>
</dbReference>
<feature type="domain" description="Autophagy-related protein 16" evidence="4">
    <location>
        <begin position="7"/>
        <end position="204"/>
    </location>
</feature>
<proteinExistence type="inferred from homology"/>
<gene>
    <name evidence="5" type="primary">ATG16</name>
    <name evidence="5" type="ORF">H2201_005733</name>
</gene>
<feature type="coiled-coil region" evidence="2">
    <location>
        <begin position="87"/>
        <end position="191"/>
    </location>
</feature>
<feature type="region of interest" description="Disordered" evidence="3">
    <location>
        <begin position="47"/>
        <end position="87"/>
    </location>
</feature>
<comment type="similarity">
    <text evidence="1">Belongs to the ATG16 family.</text>
</comment>
<feature type="compositionally biased region" description="Low complexity" evidence="3">
    <location>
        <begin position="47"/>
        <end position="66"/>
    </location>
</feature>
<sequence length="210" mass="23519">MSSWLAEYSASLDLRDAREKAQIAYINAYTKLADRTAAAEARAAQAPSAVLSSPLPASAASPSTPLIGKSSPRGKQEDRSSSPGDALSRLRADLASTQRSRAELQAKLAPLTSELETLKKQSTLSDKRIAELTREKVALERKLRDRYEETKGKSKLVEEVQDEMVSLNLQLNMAEQRAEKLEGENRELVERWMVRMGKEAEEMNRRSRWE</sequence>
<protein>
    <submittedName>
        <fullName evidence="5">Autophagy protein 16, interacts with Atg12p-Atg5p</fullName>
    </submittedName>
</protein>
<dbReference type="InterPro" id="IPR013923">
    <property type="entry name" value="Autophagy-rel_prot_16_dom"/>
</dbReference>
<dbReference type="Pfam" id="PF08614">
    <property type="entry name" value="ATG16"/>
    <property type="match status" value="1"/>
</dbReference>
<evidence type="ECO:0000256" key="1">
    <source>
        <dbReference type="ARBA" id="ARBA00005331"/>
    </source>
</evidence>